<name>A0AAV4K8R2_9DEIO</name>
<dbReference type="InterPro" id="IPR001173">
    <property type="entry name" value="Glyco_trans_2-like"/>
</dbReference>
<organism evidence="2 5">
    <name type="scientific">Deinococcus wulumuqiensis</name>
    <dbReference type="NCBI Taxonomy" id="980427"/>
    <lineage>
        <taxon>Bacteria</taxon>
        <taxon>Thermotogati</taxon>
        <taxon>Deinococcota</taxon>
        <taxon>Deinococci</taxon>
        <taxon>Deinococcales</taxon>
        <taxon>Deinococcaceae</taxon>
        <taxon>Deinococcus</taxon>
    </lineage>
</organism>
<dbReference type="Proteomes" id="UP000652720">
    <property type="component" value="Unassembled WGS sequence"/>
</dbReference>
<reference evidence="4" key="3">
    <citation type="journal article" date="2019" name="Int. J. Syst. Evol. Microbiol.">
        <title>The Global Catalogue of Microorganisms (GCM) 10K type strain sequencing project: providing services to taxonomists for standard genome sequencing and annotation.</title>
        <authorList>
            <consortium name="The Broad Institute Genomics Platform"/>
            <consortium name="The Broad Institute Genome Sequencing Center for Infectious Disease"/>
            <person name="Wu L."/>
            <person name="Ma J."/>
        </authorList>
    </citation>
    <scope>NUCLEOTIDE SEQUENCE [LARGE SCALE GENOMIC DNA]</scope>
    <source>
        <strain evidence="4">CGMCC 1.8884</strain>
    </source>
</reference>
<dbReference type="Proteomes" id="UP000630135">
    <property type="component" value="Unassembled WGS sequence"/>
</dbReference>
<reference evidence="3" key="1">
    <citation type="journal article" date="2014" name="Int. J. Syst. Evol. Microbiol.">
        <title>Complete genome of a new Firmicutes species belonging to the dominant human colonic microbiota ('Ruminococcus bicirculans') reveals two chromosomes and a selective capacity to utilize plant glucans.</title>
        <authorList>
            <consortium name="NISC Comparative Sequencing Program"/>
            <person name="Wegmann U."/>
            <person name="Louis P."/>
            <person name="Goesmann A."/>
            <person name="Henrissat B."/>
            <person name="Duncan S.H."/>
            <person name="Flint H.J."/>
        </authorList>
    </citation>
    <scope>NUCLEOTIDE SEQUENCE</scope>
    <source>
        <strain evidence="3">CGMCC 1.8884</strain>
    </source>
</reference>
<dbReference type="InterPro" id="IPR029044">
    <property type="entry name" value="Nucleotide-diphossugar_trans"/>
</dbReference>
<dbReference type="EMBL" id="BMLZ01000030">
    <property type="protein sequence ID" value="GGP30544.1"/>
    <property type="molecule type" value="Genomic_DNA"/>
</dbReference>
<dbReference type="PANTHER" id="PTHR43685:SF2">
    <property type="entry name" value="GLYCOSYLTRANSFERASE 2-LIKE DOMAIN-CONTAINING PROTEIN"/>
    <property type="match status" value="1"/>
</dbReference>
<reference evidence="2" key="2">
    <citation type="journal article" date="2014" name="Int. J. Syst. Evol. Microbiol.">
        <title>Complete genome sequence of Corynebacterium casei LMG S-19264T (=DSM 44701T), isolated from a smear-ripened cheese.</title>
        <authorList>
            <consortium name="US DOE Joint Genome Institute (JGI-PGF)"/>
            <person name="Walter F."/>
            <person name="Albersmeier A."/>
            <person name="Kalinowski J."/>
            <person name="Ruckert C."/>
        </authorList>
    </citation>
    <scope>NUCLEOTIDE SEQUENCE</scope>
    <source>
        <strain evidence="2">CGMCC 1.8885</strain>
    </source>
</reference>
<dbReference type="AlphaFoldDB" id="A0AAV4K8R2"/>
<dbReference type="Gene3D" id="3.90.550.10">
    <property type="entry name" value="Spore Coat Polysaccharide Biosynthesis Protein SpsA, Chain A"/>
    <property type="match status" value="1"/>
</dbReference>
<evidence type="ECO:0000313" key="3">
    <source>
        <dbReference type="EMBL" id="GGP30544.1"/>
    </source>
</evidence>
<proteinExistence type="predicted"/>
<dbReference type="InterPro" id="IPR050834">
    <property type="entry name" value="Glycosyltransf_2"/>
</dbReference>
<dbReference type="RefSeq" id="WP_081608274.1">
    <property type="nucleotide sequence ID" value="NZ_BMLZ01000030.1"/>
</dbReference>
<comment type="caution">
    <text evidence="2">The sequence shown here is derived from an EMBL/GenBank/DDBJ whole genome shotgun (WGS) entry which is preliminary data.</text>
</comment>
<dbReference type="SUPFAM" id="SSF53448">
    <property type="entry name" value="Nucleotide-diphospho-sugar transferases"/>
    <property type="match status" value="1"/>
</dbReference>
<dbReference type="GeneID" id="59166783"/>
<reference evidence="2" key="4">
    <citation type="submission" date="2023-08" db="EMBL/GenBank/DDBJ databases">
        <authorList>
            <person name="Sun Q."/>
            <person name="Zhou Y."/>
        </authorList>
    </citation>
    <scope>NUCLEOTIDE SEQUENCE</scope>
    <source>
        <strain evidence="3">CGMCC 1.8884</strain>
        <strain evidence="2">CGMCC 1.8885</strain>
    </source>
</reference>
<feature type="domain" description="Glycosyltransferase 2-like" evidence="1">
    <location>
        <begin position="9"/>
        <end position="116"/>
    </location>
</feature>
<protein>
    <submittedName>
        <fullName evidence="2">Rhamnosyltransferase</fullName>
    </submittedName>
</protein>
<dbReference type="CDD" id="cd04185">
    <property type="entry name" value="GT_2_like_b"/>
    <property type="match status" value="1"/>
</dbReference>
<dbReference type="PANTHER" id="PTHR43685">
    <property type="entry name" value="GLYCOSYLTRANSFERASE"/>
    <property type="match status" value="1"/>
</dbReference>
<gene>
    <name evidence="3" type="ORF">GCM10008021_21950</name>
    <name evidence="2" type="ORF">GCM10010914_22570</name>
</gene>
<evidence type="ECO:0000313" key="2">
    <source>
        <dbReference type="EMBL" id="GGI87640.1"/>
    </source>
</evidence>
<evidence type="ECO:0000259" key="1">
    <source>
        <dbReference type="Pfam" id="PF00535"/>
    </source>
</evidence>
<keyword evidence="4" id="KW-1185">Reference proteome</keyword>
<dbReference type="EMBL" id="BMMA01000023">
    <property type="protein sequence ID" value="GGI87640.1"/>
    <property type="molecule type" value="Genomic_DNA"/>
</dbReference>
<sequence length="310" mass="34700">MSITDSVYAVVVTFNRVDLLKRTLKFLEAQTKPLDKIIIVNNASTDATHGFLKEYCTSDLYAVYHLGENLGGAGGFSYGMRQAVIDTPDWIWIMDDDAFAAPDCLFKLLTANTKAEVRIPIQIDDTGRRYGLYADNGGLREQAIQASGLQKACSFTFVGPLFSRRLVEKIGLPRADFFIGADDLEYAARIRGKGFEVVAIIDATISHMYGQGPQPFSRWGRKSLRTPIPAWKAYYSTRNGLAVDLIYSSGFEKFILAIRHVVKSVRAMPGEIFYEPEGFKKAKYRIMGLIDGILGRFGKRVIPNRILSRK</sequence>
<accession>A0AAV4K8R2</accession>
<evidence type="ECO:0000313" key="5">
    <source>
        <dbReference type="Proteomes" id="UP000652720"/>
    </source>
</evidence>
<dbReference type="Pfam" id="PF00535">
    <property type="entry name" value="Glycos_transf_2"/>
    <property type="match status" value="1"/>
</dbReference>
<evidence type="ECO:0000313" key="4">
    <source>
        <dbReference type="Proteomes" id="UP000630135"/>
    </source>
</evidence>